<dbReference type="OrthoDB" id="5785034at2"/>
<dbReference type="RefSeq" id="WP_025281556.1">
    <property type="nucleotide sequence ID" value="NZ_CP007268.1"/>
</dbReference>
<organism evidence="2 3">
    <name type="scientific">Ectothiorhodospira haloalkaliphila</name>
    <dbReference type="NCBI Taxonomy" id="421628"/>
    <lineage>
        <taxon>Bacteria</taxon>
        <taxon>Pseudomonadati</taxon>
        <taxon>Pseudomonadota</taxon>
        <taxon>Gammaproteobacteria</taxon>
        <taxon>Chromatiales</taxon>
        <taxon>Ectothiorhodospiraceae</taxon>
        <taxon>Ectothiorhodospira</taxon>
    </lineage>
</organism>
<evidence type="ECO:0000313" key="3">
    <source>
        <dbReference type="Proteomes" id="UP000019442"/>
    </source>
</evidence>
<dbReference type="EMBL" id="CP007268">
    <property type="protein sequence ID" value="AHK79119.1"/>
    <property type="molecule type" value="Genomic_DNA"/>
</dbReference>
<sequence length="104" mass="11693">MLDRILARHSIDRQQFQLGALVLFTGLVLTLQNPDARDSAAELISHVEMPSLSNIMEMRPSGPPPWMDSDQFLMEDAEEIQPALATLDRDQAVPAGDLRERPQR</sequence>
<name>W8KH91_9GAMM</name>
<reference evidence="2 3" key="1">
    <citation type="journal article" date="2014" name="J Genomics">
        <title>Draft Genome Sequence of the Extremely Halophilic Phototrophic Purple Sulfur Bacterium Halorhodospira halochloris.</title>
        <authorList>
            <person name="Singh K.S."/>
            <person name="Kirksey J."/>
            <person name="Hoff W.D."/>
            <person name="Deole R."/>
        </authorList>
    </citation>
    <scope>NUCLEOTIDE SEQUENCE [LARGE SCALE GENOMIC DNA]</scope>
    <source>
        <strain evidence="2 3">A</strain>
    </source>
</reference>
<dbReference type="AlphaFoldDB" id="W8KH91"/>
<proteinExistence type="predicted"/>
<evidence type="ECO:0000313" key="2">
    <source>
        <dbReference type="EMBL" id="AHK79119.1"/>
    </source>
</evidence>
<protein>
    <submittedName>
        <fullName evidence="2">Uncharacterized protein</fullName>
    </submittedName>
</protein>
<keyword evidence="3" id="KW-1185">Reference proteome</keyword>
<dbReference type="HOGENOM" id="CLU_2304756_0_0_6"/>
<feature type="region of interest" description="Disordered" evidence="1">
    <location>
        <begin position="83"/>
        <end position="104"/>
    </location>
</feature>
<dbReference type="KEGG" id="hhc:M911_08075"/>
<dbReference type="PATRIC" id="fig|1354791.3.peg.2063"/>
<gene>
    <name evidence="2" type="ORF">M911_08075</name>
</gene>
<accession>W8KH91</accession>
<dbReference type="Proteomes" id="UP000019442">
    <property type="component" value="Chromosome"/>
</dbReference>
<feature type="compositionally biased region" description="Basic and acidic residues" evidence="1">
    <location>
        <begin position="87"/>
        <end position="104"/>
    </location>
</feature>
<evidence type="ECO:0000256" key="1">
    <source>
        <dbReference type="SAM" id="MobiDB-lite"/>
    </source>
</evidence>
<reference evidence="3" key="2">
    <citation type="submission" date="2014-02" db="EMBL/GenBank/DDBJ databases">
        <title>Draft Genome Sequence of extremely halophilic bacteria Halorhodospira halochloris.</title>
        <authorList>
            <person name="Singh K.S."/>
        </authorList>
    </citation>
    <scope>NUCLEOTIDE SEQUENCE [LARGE SCALE GENOMIC DNA]</scope>
    <source>
        <strain evidence="3">A</strain>
    </source>
</reference>